<accession>A0A1M4SSW1</accession>
<dbReference type="STRING" id="1155689.SAMN05444278_101313"/>
<proteinExistence type="predicted"/>
<keyword evidence="1" id="KW-0175">Coiled coil</keyword>
<feature type="coiled-coil region" evidence="1">
    <location>
        <begin position="5"/>
        <end position="35"/>
    </location>
</feature>
<keyword evidence="2" id="KW-0812">Transmembrane</keyword>
<name>A0A1M4SSW1_9FLAO</name>
<dbReference type="EMBL" id="FQTW01000001">
    <property type="protein sequence ID" value="SHE35320.1"/>
    <property type="molecule type" value="Genomic_DNA"/>
</dbReference>
<evidence type="ECO:0000256" key="1">
    <source>
        <dbReference type="SAM" id="Coils"/>
    </source>
</evidence>
<feature type="transmembrane region" description="Helical" evidence="2">
    <location>
        <begin position="78"/>
        <end position="97"/>
    </location>
</feature>
<dbReference type="Proteomes" id="UP000184462">
    <property type="component" value="Unassembled WGS sequence"/>
</dbReference>
<evidence type="ECO:0000313" key="4">
    <source>
        <dbReference type="Proteomes" id="UP000184462"/>
    </source>
</evidence>
<dbReference type="OrthoDB" id="1098521at2"/>
<keyword evidence="2" id="KW-1133">Transmembrane helix</keyword>
<evidence type="ECO:0000256" key="2">
    <source>
        <dbReference type="SAM" id="Phobius"/>
    </source>
</evidence>
<keyword evidence="2" id="KW-0472">Membrane</keyword>
<keyword evidence="4" id="KW-1185">Reference proteome</keyword>
<dbReference type="AlphaFoldDB" id="A0A1M4SSW1"/>
<evidence type="ECO:0000313" key="3">
    <source>
        <dbReference type="EMBL" id="SHE35320.1"/>
    </source>
</evidence>
<reference evidence="3 4" key="1">
    <citation type="submission" date="2016-11" db="EMBL/GenBank/DDBJ databases">
        <authorList>
            <person name="Jaros S."/>
            <person name="Januszkiewicz K."/>
            <person name="Wedrychowicz H."/>
        </authorList>
    </citation>
    <scope>NUCLEOTIDE SEQUENCE [LARGE SCALE GENOMIC DNA]</scope>
    <source>
        <strain evidence="3 4">DSM 25661</strain>
    </source>
</reference>
<sequence>MKLEITRIRLLIAKYENAETSLEEEQELYSFFKNREAIPEDLEVYQHIFLGFGQLGHQDLNQESSQVEVTDKSNSKYVWYKIAAALIIALTTSVFIFNSNQLSTQEEREAREALAQTVAILNAVSSEINQNTEKLKYINQLKSSTNKYLK</sequence>
<organism evidence="3 4">
    <name type="scientific">Psychroflexus salarius</name>
    <dbReference type="NCBI Taxonomy" id="1155689"/>
    <lineage>
        <taxon>Bacteria</taxon>
        <taxon>Pseudomonadati</taxon>
        <taxon>Bacteroidota</taxon>
        <taxon>Flavobacteriia</taxon>
        <taxon>Flavobacteriales</taxon>
        <taxon>Flavobacteriaceae</taxon>
        <taxon>Psychroflexus</taxon>
    </lineage>
</organism>
<protein>
    <submittedName>
        <fullName evidence="3">Uncharacterized protein</fullName>
    </submittedName>
</protein>
<dbReference type="RefSeq" id="WP_073191068.1">
    <property type="nucleotide sequence ID" value="NZ_FQTW01000001.1"/>
</dbReference>
<gene>
    <name evidence="3" type="ORF">SAMN05444278_101313</name>
</gene>